<evidence type="ECO:0000259" key="4">
    <source>
        <dbReference type="Pfam" id="PF20434"/>
    </source>
</evidence>
<dbReference type="PANTHER" id="PTHR48081">
    <property type="entry name" value="AB HYDROLASE SUPERFAMILY PROTEIN C4A8.06C"/>
    <property type="match status" value="1"/>
</dbReference>
<keyword evidence="6" id="KW-1185">Reference proteome</keyword>
<dbReference type="RefSeq" id="WP_105961047.1">
    <property type="nucleotide sequence ID" value="NZ_JALBYK010000059.1"/>
</dbReference>
<dbReference type="Proteomes" id="UP000238378">
    <property type="component" value="Unassembled WGS sequence"/>
</dbReference>
<dbReference type="InterPro" id="IPR049492">
    <property type="entry name" value="BD-FAE-like_dom"/>
</dbReference>
<reference evidence="5 6" key="1">
    <citation type="submission" date="2018-03" db="EMBL/GenBank/DDBJ databases">
        <title>Draft Genome Sequences of six Lactobacillus pentosus Strains Isolated from Brines of Traditionally Fermented Spanish-Style Green Table Olives.</title>
        <authorList>
            <person name="Calero-Delgado B."/>
            <person name="Martin-Platero A.M."/>
            <person name="Perez-Pulido A.J."/>
            <person name="Benitez-Cabello A."/>
            <person name="Casimiro-Soriguer C.S."/>
            <person name="Martinez-Bueno M."/>
            <person name="Arroyo-Lopez F.N."/>
            <person name="Rodriguez-Gomez F."/>
            <person name="Bautista-Gallego J."/>
            <person name="Garrido-Fernandez A."/>
            <person name="Jimenez-Diaz R."/>
        </authorList>
    </citation>
    <scope>NUCLEOTIDE SEQUENCE [LARGE SCALE GENOMIC DNA]</scope>
    <source>
        <strain evidence="5 6">IG2</strain>
    </source>
</reference>
<name>A0ABX5D2C5_LACPE</name>
<sequence length="343" mass="37196">MKKLNLIIIAAICLVLGLGVAAYVNRSGSHSSSRTSSRTSSTAASQGVSNDSNLSPQNFNESTADSGRPSAPVAGVVSTRLKPNVNANQTFYLWQKNNVPTTTDYKAAGGNDDGADFRPNMISFPVPKGTRIKGAVLINAGGAFQFRSNSNEGYPVAEALARRGYQSFVVNYRLLPYTQQEGALDLERGVRYVCAHAKEYGIHPNDVAVMGFSAGGILAGEMLLNYDGIVNGTALDKKYQPDALDKVPAEVGADGMIYSFYGQLSIASKDVSELRRGNLPPTYFCYGTEDPFFDEFKANIRALRQAGVHVQTDVLQGAPHGYGYRRGWIPRYDKWLTQVLAKN</sequence>
<organism evidence="5 6">
    <name type="scientific">Lactiplantibacillus pentosus</name>
    <name type="common">Lactobacillus pentosus</name>
    <dbReference type="NCBI Taxonomy" id="1589"/>
    <lineage>
        <taxon>Bacteria</taxon>
        <taxon>Bacillati</taxon>
        <taxon>Bacillota</taxon>
        <taxon>Bacilli</taxon>
        <taxon>Lactobacillales</taxon>
        <taxon>Lactobacillaceae</taxon>
        <taxon>Lactiplantibacillus</taxon>
    </lineage>
</organism>
<dbReference type="Pfam" id="PF20434">
    <property type="entry name" value="BD-FAE"/>
    <property type="match status" value="1"/>
</dbReference>
<keyword evidence="1 5" id="KW-0378">Hydrolase</keyword>
<evidence type="ECO:0000256" key="2">
    <source>
        <dbReference type="SAM" id="MobiDB-lite"/>
    </source>
</evidence>
<feature type="compositionally biased region" description="Low complexity" evidence="2">
    <location>
        <begin position="27"/>
        <end position="45"/>
    </location>
</feature>
<evidence type="ECO:0000256" key="1">
    <source>
        <dbReference type="ARBA" id="ARBA00022801"/>
    </source>
</evidence>
<feature type="domain" description="BD-FAE-like" evidence="4">
    <location>
        <begin position="133"/>
        <end position="220"/>
    </location>
</feature>
<comment type="caution">
    <text evidence="5">The sequence shown here is derived from an EMBL/GenBank/DDBJ whole genome shotgun (WGS) entry which is preliminary data.</text>
</comment>
<dbReference type="InterPro" id="IPR029058">
    <property type="entry name" value="AB_hydrolase_fold"/>
</dbReference>
<proteinExistence type="predicted"/>
<dbReference type="InterPro" id="IPR050300">
    <property type="entry name" value="GDXG_lipolytic_enzyme"/>
</dbReference>
<feature type="domain" description="Alpha/beta hydrolase fold-3" evidence="3">
    <location>
        <begin position="277"/>
        <end position="322"/>
    </location>
</feature>
<dbReference type="SUPFAM" id="SSF53474">
    <property type="entry name" value="alpha/beta-Hydrolases"/>
    <property type="match status" value="1"/>
</dbReference>
<feature type="compositionally biased region" description="Polar residues" evidence="2">
    <location>
        <begin position="46"/>
        <end position="65"/>
    </location>
</feature>
<dbReference type="Pfam" id="PF07859">
    <property type="entry name" value="Abhydrolase_3"/>
    <property type="match status" value="1"/>
</dbReference>
<evidence type="ECO:0000313" key="5">
    <source>
        <dbReference type="EMBL" id="PRO95389.1"/>
    </source>
</evidence>
<dbReference type="GO" id="GO:0016787">
    <property type="term" value="F:hydrolase activity"/>
    <property type="evidence" value="ECO:0007669"/>
    <property type="project" value="UniProtKB-KW"/>
</dbReference>
<dbReference type="InterPro" id="IPR013094">
    <property type="entry name" value="AB_hydrolase_3"/>
</dbReference>
<dbReference type="Gene3D" id="3.40.50.1820">
    <property type="entry name" value="alpha/beta hydrolase"/>
    <property type="match status" value="1"/>
</dbReference>
<dbReference type="EMBL" id="PVOB01000062">
    <property type="protein sequence ID" value="PRO95389.1"/>
    <property type="molecule type" value="Genomic_DNA"/>
</dbReference>
<accession>A0ABX5D2C5</accession>
<gene>
    <name evidence="5" type="ORF">C6Y08_04910</name>
</gene>
<feature type="region of interest" description="Disordered" evidence="2">
    <location>
        <begin position="27"/>
        <end position="74"/>
    </location>
</feature>
<protein>
    <submittedName>
        <fullName evidence="5">Alpha/beta hydrolase</fullName>
    </submittedName>
</protein>
<evidence type="ECO:0000259" key="3">
    <source>
        <dbReference type="Pfam" id="PF07859"/>
    </source>
</evidence>
<evidence type="ECO:0000313" key="6">
    <source>
        <dbReference type="Proteomes" id="UP000238378"/>
    </source>
</evidence>